<evidence type="ECO:0000256" key="1">
    <source>
        <dbReference type="ARBA" id="ARBA00008324"/>
    </source>
</evidence>
<dbReference type="Gene3D" id="3.10.129.10">
    <property type="entry name" value="Hotdog Thioesterase"/>
    <property type="match status" value="1"/>
</dbReference>
<protein>
    <submittedName>
        <fullName evidence="4">PaaI family thioesterase</fullName>
    </submittedName>
</protein>
<organism evidence="4 5">
    <name type="scientific">Enterocloster hominis</name>
    <name type="common">ex Liu et al. 2021</name>
    <dbReference type="NCBI Taxonomy" id="2763663"/>
    <lineage>
        <taxon>Bacteria</taxon>
        <taxon>Bacillati</taxon>
        <taxon>Bacillota</taxon>
        <taxon>Clostridia</taxon>
        <taxon>Lachnospirales</taxon>
        <taxon>Lachnospiraceae</taxon>
        <taxon>Enterocloster</taxon>
    </lineage>
</organism>
<evidence type="ECO:0000313" key="5">
    <source>
        <dbReference type="Proteomes" id="UP000647491"/>
    </source>
</evidence>
<dbReference type="RefSeq" id="WP_262426751.1">
    <property type="nucleotide sequence ID" value="NZ_JACRTJ010000005.1"/>
</dbReference>
<gene>
    <name evidence="4" type="ORF">H8708_01665</name>
</gene>
<evidence type="ECO:0000256" key="2">
    <source>
        <dbReference type="ARBA" id="ARBA00022801"/>
    </source>
</evidence>
<dbReference type="PANTHER" id="PTHR21660">
    <property type="entry name" value="THIOESTERASE SUPERFAMILY MEMBER-RELATED"/>
    <property type="match status" value="1"/>
</dbReference>
<sequence length="132" mass="14583">MDYKEQMKQANENNAFMIHNGVRAVELSETAARVEMDPEKTSLNSMGGIHAGLMFLMAEAAAGLLVRNDGRTCVTIDSSFRFLRSAGLSEPLYAEARVIKRGRTVSFCHSGVYGRDSGKLFAEGDFTFFCQE</sequence>
<dbReference type="Pfam" id="PF03061">
    <property type="entry name" value="4HBT"/>
    <property type="match status" value="1"/>
</dbReference>
<comment type="similarity">
    <text evidence="1">Belongs to the thioesterase PaaI family.</text>
</comment>
<accession>A0ABR7NPL3</accession>
<dbReference type="NCBIfam" id="TIGR00369">
    <property type="entry name" value="unchar_dom_1"/>
    <property type="match status" value="1"/>
</dbReference>
<keyword evidence="2" id="KW-0378">Hydrolase</keyword>
<proteinExistence type="inferred from homology"/>
<reference evidence="4 5" key="1">
    <citation type="submission" date="2020-08" db="EMBL/GenBank/DDBJ databases">
        <title>Genome public.</title>
        <authorList>
            <person name="Liu C."/>
            <person name="Sun Q."/>
        </authorList>
    </citation>
    <scope>NUCLEOTIDE SEQUENCE [LARGE SCALE GENOMIC DNA]</scope>
    <source>
        <strain evidence="4 5">BX10</strain>
    </source>
</reference>
<dbReference type="Proteomes" id="UP000647491">
    <property type="component" value="Unassembled WGS sequence"/>
</dbReference>
<name>A0ABR7NPL3_9FIRM</name>
<dbReference type="PANTHER" id="PTHR21660:SF1">
    <property type="entry name" value="ACYL-COENZYME A THIOESTERASE 13"/>
    <property type="match status" value="1"/>
</dbReference>
<dbReference type="InterPro" id="IPR039298">
    <property type="entry name" value="ACOT13"/>
</dbReference>
<dbReference type="InterPro" id="IPR006683">
    <property type="entry name" value="Thioestr_dom"/>
</dbReference>
<evidence type="ECO:0000259" key="3">
    <source>
        <dbReference type="Pfam" id="PF03061"/>
    </source>
</evidence>
<comment type="caution">
    <text evidence="4">The sequence shown here is derived from an EMBL/GenBank/DDBJ whole genome shotgun (WGS) entry which is preliminary data.</text>
</comment>
<dbReference type="EMBL" id="JACRTJ010000005">
    <property type="protein sequence ID" value="MBC8597943.1"/>
    <property type="molecule type" value="Genomic_DNA"/>
</dbReference>
<keyword evidence="5" id="KW-1185">Reference proteome</keyword>
<dbReference type="InterPro" id="IPR003736">
    <property type="entry name" value="PAAI_dom"/>
</dbReference>
<dbReference type="SUPFAM" id="SSF54637">
    <property type="entry name" value="Thioesterase/thiol ester dehydrase-isomerase"/>
    <property type="match status" value="1"/>
</dbReference>
<dbReference type="InterPro" id="IPR029069">
    <property type="entry name" value="HotDog_dom_sf"/>
</dbReference>
<evidence type="ECO:0000313" key="4">
    <source>
        <dbReference type="EMBL" id="MBC8597943.1"/>
    </source>
</evidence>
<feature type="domain" description="Thioesterase" evidence="3">
    <location>
        <begin position="46"/>
        <end position="114"/>
    </location>
</feature>
<dbReference type="CDD" id="cd03443">
    <property type="entry name" value="PaaI_thioesterase"/>
    <property type="match status" value="1"/>
</dbReference>